<evidence type="ECO:0000313" key="1">
    <source>
        <dbReference type="EMBL" id="KAK4456990.1"/>
    </source>
</evidence>
<sequence length="496" mass="56046">MVEHIRGGLLCITRKRKREALGSPHSSEMGDIQAFVTMDSTTDTDILSDNLGQRSTDRTGSHHPCATGMEHTVLEPRVAFQVGSEIPGIVLCQGYRLPSELSALSTQVLRGPPVLDITQTAVAPYPLRIYNRHLACIESEEIDFIPISHAWHEPIAKAQDNGVEDINAACLAYQIPVRTLLAATKERDPSVEIWHDYLSVPQWRKDVQSQLLLSIPAIYSYPQSVIMHLDDVRASYLQQAYQDQSYKSFLEGLVATIRSRWFDRMWVTLEYIQSKEVLVLSEEYEISDFDASDFSLRIEHFISKYVKRCGHGNFVQDVDANGSSWDRKCRDRRDQYIALGGMIDFTPEPVQLEFLGRNDSFDYFFSMALHALASGDYTPLLLNPLPEERPNPRALWLRGHARISEKSWELGVCHKRANSLDIIKDGVIQPELESVGIVEWFERTAFEKEPEDIFIYVAIQILPSSGTDPAAFCAAVDRIFTRTEQKAQALHGMGGG</sequence>
<name>A0AAV9HAB5_9PEZI</name>
<dbReference type="EMBL" id="MU865145">
    <property type="protein sequence ID" value="KAK4456990.1"/>
    <property type="molecule type" value="Genomic_DNA"/>
</dbReference>
<comment type="caution">
    <text evidence="1">The sequence shown here is derived from an EMBL/GenBank/DDBJ whole genome shotgun (WGS) entry which is preliminary data.</text>
</comment>
<proteinExistence type="predicted"/>
<organism evidence="1 2">
    <name type="scientific">Cladorrhinum samala</name>
    <dbReference type="NCBI Taxonomy" id="585594"/>
    <lineage>
        <taxon>Eukaryota</taxon>
        <taxon>Fungi</taxon>
        <taxon>Dikarya</taxon>
        <taxon>Ascomycota</taxon>
        <taxon>Pezizomycotina</taxon>
        <taxon>Sordariomycetes</taxon>
        <taxon>Sordariomycetidae</taxon>
        <taxon>Sordariales</taxon>
        <taxon>Podosporaceae</taxon>
        <taxon>Cladorrhinum</taxon>
    </lineage>
</organism>
<reference evidence="1" key="2">
    <citation type="submission" date="2023-06" db="EMBL/GenBank/DDBJ databases">
        <authorList>
            <consortium name="Lawrence Berkeley National Laboratory"/>
            <person name="Mondo S.J."/>
            <person name="Hensen N."/>
            <person name="Bonometti L."/>
            <person name="Westerberg I."/>
            <person name="Brannstrom I.O."/>
            <person name="Guillou S."/>
            <person name="Cros-Aarteil S."/>
            <person name="Calhoun S."/>
            <person name="Haridas S."/>
            <person name="Kuo A."/>
            <person name="Pangilinan J."/>
            <person name="Riley R."/>
            <person name="Labutti K."/>
            <person name="Andreopoulos B."/>
            <person name="Lipzen A."/>
            <person name="Chen C."/>
            <person name="Yanf M."/>
            <person name="Daum C."/>
            <person name="Ng V."/>
            <person name="Clum A."/>
            <person name="Steindorff A."/>
            <person name="Ohm R."/>
            <person name="Martin F."/>
            <person name="Silar P."/>
            <person name="Natvig D."/>
            <person name="Lalanne C."/>
            <person name="Gautier V."/>
            <person name="Ament-Velasquez S.L."/>
            <person name="Kruys A."/>
            <person name="Hutchinson M.I."/>
            <person name="Powell A.J."/>
            <person name="Barry K."/>
            <person name="Miller A.N."/>
            <person name="Grigoriev I.V."/>
            <person name="Debuchy R."/>
            <person name="Gladieux P."/>
            <person name="Thoren M.H."/>
            <person name="Johannesson H."/>
        </authorList>
    </citation>
    <scope>NUCLEOTIDE SEQUENCE</scope>
    <source>
        <strain evidence="1">PSN324</strain>
    </source>
</reference>
<accession>A0AAV9HAB5</accession>
<keyword evidence="2" id="KW-1185">Reference proteome</keyword>
<protein>
    <recommendedName>
        <fullName evidence="3">Heterokaryon incompatibility domain-containing protein</fullName>
    </recommendedName>
</protein>
<evidence type="ECO:0000313" key="2">
    <source>
        <dbReference type="Proteomes" id="UP001321749"/>
    </source>
</evidence>
<gene>
    <name evidence="1" type="ORF">QBC42DRAFT_256760</name>
</gene>
<reference evidence="1" key="1">
    <citation type="journal article" date="2023" name="Mol. Phylogenet. Evol.">
        <title>Genome-scale phylogeny and comparative genomics of the fungal order Sordariales.</title>
        <authorList>
            <person name="Hensen N."/>
            <person name="Bonometti L."/>
            <person name="Westerberg I."/>
            <person name="Brannstrom I.O."/>
            <person name="Guillou S."/>
            <person name="Cros-Aarteil S."/>
            <person name="Calhoun S."/>
            <person name="Haridas S."/>
            <person name="Kuo A."/>
            <person name="Mondo S."/>
            <person name="Pangilinan J."/>
            <person name="Riley R."/>
            <person name="LaButti K."/>
            <person name="Andreopoulos B."/>
            <person name="Lipzen A."/>
            <person name="Chen C."/>
            <person name="Yan M."/>
            <person name="Daum C."/>
            <person name="Ng V."/>
            <person name="Clum A."/>
            <person name="Steindorff A."/>
            <person name="Ohm R.A."/>
            <person name="Martin F."/>
            <person name="Silar P."/>
            <person name="Natvig D.O."/>
            <person name="Lalanne C."/>
            <person name="Gautier V."/>
            <person name="Ament-Velasquez S.L."/>
            <person name="Kruys A."/>
            <person name="Hutchinson M.I."/>
            <person name="Powell A.J."/>
            <person name="Barry K."/>
            <person name="Miller A.N."/>
            <person name="Grigoriev I.V."/>
            <person name="Debuchy R."/>
            <person name="Gladieux P."/>
            <person name="Hiltunen Thoren M."/>
            <person name="Johannesson H."/>
        </authorList>
    </citation>
    <scope>NUCLEOTIDE SEQUENCE</scope>
    <source>
        <strain evidence="1">PSN324</strain>
    </source>
</reference>
<evidence type="ECO:0008006" key="3">
    <source>
        <dbReference type="Google" id="ProtNLM"/>
    </source>
</evidence>
<dbReference type="Proteomes" id="UP001321749">
    <property type="component" value="Unassembled WGS sequence"/>
</dbReference>
<dbReference type="AlphaFoldDB" id="A0AAV9HAB5"/>